<name>A0A4Y2AIM0_ARAVE</name>
<organism evidence="1 2">
    <name type="scientific">Araneus ventricosus</name>
    <name type="common">Orbweaver spider</name>
    <name type="synonym">Epeira ventricosa</name>
    <dbReference type="NCBI Taxonomy" id="182803"/>
    <lineage>
        <taxon>Eukaryota</taxon>
        <taxon>Metazoa</taxon>
        <taxon>Ecdysozoa</taxon>
        <taxon>Arthropoda</taxon>
        <taxon>Chelicerata</taxon>
        <taxon>Arachnida</taxon>
        <taxon>Araneae</taxon>
        <taxon>Araneomorphae</taxon>
        <taxon>Entelegynae</taxon>
        <taxon>Araneoidea</taxon>
        <taxon>Araneidae</taxon>
        <taxon>Araneus</taxon>
    </lineage>
</organism>
<accession>A0A4Y2AIM0</accession>
<evidence type="ECO:0000313" key="2">
    <source>
        <dbReference type="Proteomes" id="UP000499080"/>
    </source>
</evidence>
<reference evidence="1 2" key="1">
    <citation type="journal article" date="2019" name="Sci. Rep.">
        <title>Orb-weaving spider Araneus ventricosus genome elucidates the spidroin gene catalogue.</title>
        <authorList>
            <person name="Kono N."/>
            <person name="Nakamura H."/>
            <person name="Ohtoshi R."/>
            <person name="Moran D.A.P."/>
            <person name="Shinohara A."/>
            <person name="Yoshida Y."/>
            <person name="Fujiwara M."/>
            <person name="Mori M."/>
            <person name="Tomita M."/>
            <person name="Arakawa K."/>
        </authorList>
    </citation>
    <scope>NUCLEOTIDE SEQUENCE [LARGE SCALE GENOMIC DNA]</scope>
</reference>
<sequence length="103" mass="11870">MVSYFLANWIKWPILVTLNSLNCLIDRSGEPSGAATGRKRDRCPDCQCFGALTDLGATQRLNIKPYSHDQWLECSRPYLGIYCHSKSEQLHCSYEVYTIYNSW</sequence>
<gene>
    <name evidence="1" type="ORF">AVEN_18148_1</name>
</gene>
<dbReference type="EMBL" id="BGPR01000019">
    <property type="protein sequence ID" value="GBL79580.1"/>
    <property type="molecule type" value="Genomic_DNA"/>
</dbReference>
<dbReference type="AlphaFoldDB" id="A0A4Y2AIM0"/>
<keyword evidence="2" id="KW-1185">Reference proteome</keyword>
<comment type="caution">
    <text evidence="1">The sequence shown here is derived from an EMBL/GenBank/DDBJ whole genome shotgun (WGS) entry which is preliminary data.</text>
</comment>
<protein>
    <submittedName>
        <fullName evidence="1">Uncharacterized protein</fullName>
    </submittedName>
</protein>
<proteinExistence type="predicted"/>
<evidence type="ECO:0000313" key="1">
    <source>
        <dbReference type="EMBL" id="GBL79580.1"/>
    </source>
</evidence>
<dbReference type="Proteomes" id="UP000499080">
    <property type="component" value="Unassembled WGS sequence"/>
</dbReference>